<evidence type="ECO:0000256" key="2">
    <source>
        <dbReference type="ARBA" id="ARBA00005208"/>
    </source>
</evidence>
<dbReference type="CDD" id="cd04181">
    <property type="entry name" value="NTP_transferase"/>
    <property type="match status" value="1"/>
</dbReference>
<comment type="caution">
    <text evidence="16">The sequence shown here is derived from an EMBL/GenBank/DDBJ whole genome shotgun (WGS) entry which is preliminary data.</text>
</comment>
<evidence type="ECO:0000256" key="5">
    <source>
        <dbReference type="ARBA" id="ARBA00012225"/>
    </source>
</evidence>
<evidence type="ECO:0000256" key="9">
    <source>
        <dbReference type="ARBA" id="ARBA00022695"/>
    </source>
</evidence>
<evidence type="ECO:0000259" key="14">
    <source>
        <dbReference type="Pfam" id="PF00483"/>
    </source>
</evidence>
<dbReference type="Gene3D" id="2.160.10.10">
    <property type="entry name" value="Hexapeptide repeat proteins"/>
    <property type="match status" value="1"/>
</dbReference>
<keyword evidence="10" id="KW-0511">Multifunctional enzyme</keyword>
<name>A0ABD5Z6A1_9EURY</name>
<evidence type="ECO:0000313" key="16">
    <source>
        <dbReference type="EMBL" id="MFC7200735.1"/>
    </source>
</evidence>
<dbReference type="EC" id="2.7.7.23" evidence="6"/>
<proteinExistence type="inferred from homology"/>
<accession>A0ABD5Z6A1</accession>
<sequence>MTIAVVIAAGQGTRMRPLTETRPKPLLPVAGQTLLEHVLDACADEVERYVLVVGYEAEQVRERIGTEYANHPVDYVTQDEQLGTAHAVEQAREYVDERFLVLNGDVIISPALVRELAHTEGSAMAVKPVDEPQNYGVVALDDSTVTKVVEKPENPPTNLANLGLYAFEPEAFEYIEETELSERGEYEITESLQRYIDAGNDVTAVEYDGPWLDVGRPWELLEANEHLLADLDHDIRGTVEECVTLNGPVVVEEGARVRDGAYIEGPVVIQAGADVGPNAYVRGATVIGPDVRVGNAVEVKNSTLMENTSCGHLTYVGDSVLGADVNFGAGTTVANLRHDDQNVRVRVKGECVDTGRRKFGVVVGDRTKTGIDTSLNAGVKLGVGTRTKPNETVTRDRNTEYSDD</sequence>
<dbReference type="InterPro" id="IPR011004">
    <property type="entry name" value="Trimer_LpxA-like_sf"/>
</dbReference>
<evidence type="ECO:0000259" key="15">
    <source>
        <dbReference type="Pfam" id="PF25087"/>
    </source>
</evidence>
<dbReference type="SUPFAM" id="SSF53448">
    <property type="entry name" value="Nucleotide-diphospho-sugar transferases"/>
    <property type="match status" value="1"/>
</dbReference>
<evidence type="ECO:0000256" key="12">
    <source>
        <dbReference type="ARBA" id="ARBA00048247"/>
    </source>
</evidence>
<dbReference type="AlphaFoldDB" id="A0ABD5Z6A1"/>
<evidence type="ECO:0000256" key="7">
    <source>
        <dbReference type="ARBA" id="ARBA00013414"/>
    </source>
</evidence>
<dbReference type="GO" id="GO:0019134">
    <property type="term" value="F:glucosamine-1-phosphate N-acetyltransferase activity"/>
    <property type="evidence" value="ECO:0007669"/>
    <property type="project" value="UniProtKB-EC"/>
</dbReference>
<comment type="similarity">
    <text evidence="4">In the N-terminal section; belongs to the N-acetylglucosamine-1-phosphate uridyltransferase family.</text>
</comment>
<feature type="domain" description="Mannose-1-phosphate guanyltransferase C-terminal" evidence="15">
    <location>
        <begin position="263"/>
        <end position="345"/>
    </location>
</feature>
<dbReference type="Pfam" id="PF00483">
    <property type="entry name" value="NTP_transferase"/>
    <property type="match status" value="1"/>
</dbReference>
<dbReference type="RefSeq" id="WP_279530110.1">
    <property type="nucleotide sequence ID" value="NZ_CP122312.1"/>
</dbReference>
<keyword evidence="9 16" id="KW-0548">Nucleotidyltransferase</keyword>
<evidence type="ECO:0000256" key="1">
    <source>
        <dbReference type="ARBA" id="ARBA00005166"/>
    </source>
</evidence>
<dbReference type="InterPro" id="IPR050065">
    <property type="entry name" value="GlmU-like"/>
</dbReference>
<dbReference type="InterPro" id="IPR005835">
    <property type="entry name" value="NTP_transferase_dom"/>
</dbReference>
<dbReference type="PANTHER" id="PTHR43584">
    <property type="entry name" value="NUCLEOTIDYL TRANSFERASE"/>
    <property type="match status" value="1"/>
</dbReference>
<keyword evidence="8 16" id="KW-0808">Transferase</keyword>
<comment type="similarity">
    <text evidence="3">In the C-terminal section; belongs to the transferase hexapeptide repeat family.</text>
</comment>
<dbReference type="InterPro" id="IPR029044">
    <property type="entry name" value="Nucleotide-diphossugar_trans"/>
</dbReference>
<organism evidence="16 17">
    <name type="scientific">Halospeciosus flavus</name>
    <dbReference type="NCBI Taxonomy" id="3032283"/>
    <lineage>
        <taxon>Archaea</taxon>
        <taxon>Methanobacteriati</taxon>
        <taxon>Methanobacteriota</taxon>
        <taxon>Stenosarchaea group</taxon>
        <taxon>Halobacteria</taxon>
        <taxon>Halobacteriales</taxon>
        <taxon>Halobacteriaceae</taxon>
        <taxon>Halospeciosus</taxon>
    </lineage>
</organism>
<comment type="pathway">
    <text evidence="1">Nucleotide-sugar biosynthesis; UDP-N-acetyl-alpha-D-glucosamine biosynthesis; N-acetyl-alpha-D-glucosamine 1-phosphate from alpha-D-glucosamine 6-phosphate (route II): step 2/2.</text>
</comment>
<comment type="catalytic activity">
    <reaction evidence="13">
        <text>N-acetyl-alpha-D-glucosamine 1-phosphate + UTP + H(+) = UDP-N-acetyl-alpha-D-glucosamine + diphosphate</text>
        <dbReference type="Rhea" id="RHEA:13509"/>
        <dbReference type="ChEBI" id="CHEBI:15378"/>
        <dbReference type="ChEBI" id="CHEBI:33019"/>
        <dbReference type="ChEBI" id="CHEBI:46398"/>
        <dbReference type="ChEBI" id="CHEBI:57705"/>
        <dbReference type="ChEBI" id="CHEBI:57776"/>
        <dbReference type="EC" id="2.7.7.23"/>
    </reaction>
</comment>
<keyword evidence="17" id="KW-1185">Reference proteome</keyword>
<dbReference type="CDD" id="cd05636">
    <property type="entry name" value="LbH_G1P_TT_C_like"/>
    <property type="match status" value="1"/>
</dbReference>
<dbReference type="SUPFAM" id="SSF51161">
    <property type="entry name" value="Trimeric LpxA-like enzymes"/>
    <property type="match status" value="1"/>
</dbReference>
<dbReference type="InterPro" id="IPR056729">
    <property type="entry name" value="GMPPB_C"/>
</dbReference>
<dbReference type="GO" id="GO:0003977">
    <property type="term" value="F:UDP-N-acetylglucosamine diphosphorylase activity"/>
    <property type="evidence" value="ECO:0007669"/>
    <property type="project" value="UniProtKB-EC"/>
</dbReference>
<evidence type="ECO:0000256" key="8">
    <source>
        <dbReference type="ARBA" id="ARBA00022679"/>
    </source>
</evidence>
<dbReference type="EC" id="2.3.1.157" evidence="5"/>
<dbReference type="InterPro" id="IPR023915">
    <property type="entry name" value="Bifunctiontional_GlmU_arc-type"/>
</dbReference>
<protein>
    <recommendedName>
        <fullName evidence="7">Bifunctional protein GlmU</fullName>
        <ecNumber evidence="5">2.3.1.157</ecNumber>
        <ecNumber evidence="6">2.7.7.23</ecNumber>
    </recommendedName>
</protein>
<evidence type="ECO:0000256" key="10">
    <source>
        <dbReference type="ARBA" id="ARBA00023268"/>
    </source>
</evidence>
<evidence type="ECO:0000256" key="3">
    <source>
        <dbReference type="ARBA" id="ARBA00007707"/>
    </source>
</evidence>
<dbReference type="Pfam" id="PF25087">
    <property type="entry name" value="GMPPB_C"/>
    <property type="match status" value="1"/>
</dbReference>
<feature type="domain" description="Nucleotidyl transferase" evidence="14">
    <location>
        <begin position="4"/>
        <end position="228"/>
    </location>
</feature>
<evidence type="ECO:0000256" key="6">
    <source>
        <dbReference type="ARBA" id="ARBA00012457"/>
    </source>
</evidence>
<gene>
    <name evidence="16" type="primary">glmU</name>
    <name evidence="16" type="ORF">ACFQJ9_15170</name>
</gene>
<evidence type="ECO:0000256" key="4">
    <source>
        <dbReference type="ARBA" id="ARBA00007947"/>
    </source>
</evidence>
<comment type="catalytic activity">
    <reaction evidence="12">
        <text>alpha-D-glucosamine 1-phosphate + acetyl-CoA = N-acetyl-alpha-D-glucosamine 1-phosphate + CoA + H(+)</text>
        <dbReference type="Rhea" id="RHEA:13725"/>
        <dbReference type="ChEBI" id="CHEBI:15378"/>
        <dbReference type="ChEBI" id="CHEBI:57287"/>
        <dbReference type="ChEBI" id="CHEBI:57288"/>
        <dbReference type="ChEBI" id="CHEBI:57776"/>
        <dbReference type="ChEBI" id="CHEBI:58516"/>
        <dbReference type="EC" id="2.3.1.157"/>
    </reaction>
</comment>
<keyword evidence="11 16" id="KW-0012">Acyltransferase</keyword>
<evidence type="ECO:0000256" key="11">
    <source>
        <dbReference type="ARBA" id="ARBA00023315"/>
    </source>
</evidence>
<dbReference type="Proteomes" id="UP001596447">
    <property type="component" value="Unassembled WGS sequence"/>
</dbReference>
<reference evidence="16 17" key="1">
    <citation type="journal article" date="2019" name="Int. J. Syst. Evol. Microbiol.">
        <title>The Global Catalogue of Microorganisms (GCM) 10K type strain sequencing project: providing services to taxonomists for standard genome sequencing and annotation.</title>
        <authorList>
            <consortium name="The Broad Institute Genomics Platform"/>
            <consortium name="The Broad Institute Genome Sequencing Center for Infectious Disease"/>
            <person name="Wu L."/>
            <person name="Ma J."/>
        </authorList>
    </citation>
    <scope>NUCLEOTIDE SEQUENCE [LARGE SCALE GENOMIC DNA]</scope>
    <source>
        <strain evidence="16 17">XZGYJ-43</strain>
    </source>
</reference>
<evidence type="ECO:0000313" key="17">
    <source>
        <dbReference type="Proteomes" id="UP001596447"/>
    </source>
</evidence>
<comment type="pathway">
    <text evidence="2">Nucleotide-sugar biosynthesis; UDP-N-acetyl-alpha-D-glucosamine biosynthesis; UDP-N-acetyl-alpha-D-glucosamine from N-acetyl-alpha-D-glucosamine 1-phosphate: step 1/1.</text>
</comment>
<evidence type="ECO:0000256" key="13">
    <source>
        <dbReference type="ARBA" id="ARBA00048493"/>
    </source>
</evidence>
<dbReference type="NCBIfam" id="TIGR03992">
    <property type="entry name" value="Arch_glmU"/>
    <property type="match status" value="1"/>
</dbReference>
<dbReference type="EMBL" id="JBHTAR010000011">
    <property type="protein sequence ID" value="MFC7200735.1"/>
    <property type="molecule type" value="Genomic_DNA"/>
</dbReference>
<dbReference type="Gene3D" id="3.90.550.10">
    <property type="entry name" value="Spore Coat Polysaccharide Biosynthesis Protein SpsA, Chain A"/>
    <property type="match status" value="1"/>
</dbReference>
<dbReference type="PANTHER" id="PTHR43584:SF8">
    <property type="entry name" value="N-ACETYLMURAMATE ALPHA-1-PHOSPHATE URIDYLYLTRANSFERASE"/>
    <property type="match status" value="1"/>
</dbReference>